<dbReference type="Gene3D" id="3.40.50.1000">
    <property type="entry name" value="HAD superfamily/HAD-like"/>
    <property type="match status" value="1"/>
</dbReference>
<dbReference type="Proteomes" id="UP000324015">
    <property type="component" value="Chromosome"/>
</dbReference>
<dbReference type="InterPro" id="IPR006439">
    <property type="entry name" value="HAD-SF_hydro_IA"/>
</dbReference>
<reference evidence="1 2" key="1">
    <citation type="submission" date="2018-05" db="EMBL/GenBank/DDBJ databases">
        <title>Streptomyces venezuelae.</title>
        <authorList>
            <person name="Kim W."/>
            <person name="Lee N."/>
            <person name="Cho B.-K."/>
        </authorList>
    </citation>
    <scope>NUCLEOTIDE SEQUENCE [LARGE SCALE GENOMIC DNA]</scope>
    <source>
        <strain evidence="1 2">ATCC 14585</strain>
    </source>
</reference>
<dbReference type="PANTHER" id="PTHR43611">
    <property type="entry name" value="ALPHA-D-GLUCOSE 1-PHOSPHATE PHOSPHATASE"/>
    <property type="match status" value="1"/>
</dbReference>
<sequence>MNYPHRTPEALPGVVLFDMFGVIARHQSESGKERLAALAGGPEPAFWDAYWGLRQPYDRGDVNGVAYWRQVADSLGTTFDDTRVARLVEADLASWSAVDDTMVALVEELAAAGRPVALLSNIPEELAAHYEERHSWLKHFQVCAFSCRIGHAKPEPGAYRWCLDALGAEPGRVLFVDDREENIRAAEAVGVRGHHFTTPARLRESLRLGA</sequence>
<dbReference type="RefSeq" id="WP_150187867.1">
    <property type="nucleotide sequence ID" value="NZ_CP029191.1"/>
</dbReference>
<accession>A0A5P2CUZ1</accession>
<dbReference type="CDD" id="cd02603">
    <property type="entry name" value="HAD_sEH-N_like"/>
    <property type="match status" value="1"/>
</dbReference>
<dbReference type="EMBL" id="CP029191">
    <property type="protein sequence ID" value="QES45568.1"/>
    <property type="molecule type" value="Genomic_DNA"/>
</dbReference>
<proteinExistence type="predicted"/>
<dbReference type="Pfam" id="PF00702">
    <property type="entry name" value="Hydrolase"/>
    <property type="match status" value="1"/>
</dbReference>
<evidence type="ECO:0000313" key="1">
    <source>
        <dbReference type="EMBL" id="QES45568.1"/>
    </source>
</evidence>
<dbReference type="NCBIfam" id="TIGR01509">
    <property type="entry name" value="HAD-SF-IA-v3"/>
    <property type="match status" value="1"/>
</dbReference>
<keyword evidence="1" id="KW-0378">Hydrolase</keyword>
<dbReference type="PANTHER" id="PTHR43611:SF3">
    <property type="entry name" value="FLAVIN MONONUCLEOTIDE HYDROLASE 1, CHLOROPLATIC"/>
    <property type="match status" value="1"/>
</dbReference>
<dbReference type="InterPro" id="IPR036412">
    <property type="entry name" value="HAD-like_sf"/>
</dbReference>
<protein>
    <submittedName>
        <fullName evidence="1">HAD family hydrolase</fullName>
    </submittedName>
</protein>
<dbReference type="GO" id="GO:0016787">
    <property type="term" value="F:hydrolase activity"/>
    <property type="evidence" value="ECO:0007669"/>
    <property type="project" value="UniProtKB-KW"/>
</dbReference>
<gene>
    <name evidence="1" type="ORF">DEJ49_35355</name>
</gene>
<dbReference type="AlphaFoldDB" id="A0A5P2CUZ1"/>
<dbReference type="InterPro" id="IPR023214">
    <property type="entry name" value="HAD_sf"/>
</dbReference>
<dbReference type="SUPFAM" id="SSF56784">
    <property type="entry name" value="HAD-like"/>
    <property type="match status" value="1"/>
</dbReference>
<name>A0A5P2CUZ1_STRVZ</name>
<organism evidence="1 2">
    <name type="scientific">Streptomyces venezuelae</name>
    <dbReference type="NCBI Taxonomy" id="54571"/>
    <lineage>
        <taxon>Bacteria</taxon>
        <taxon>Bacillati</taxon>
        <taxon>Actinomycetota</taxon>
        <taxon>Actinomycetes</taxon>
        <taxon>Kitasatosporales</taxon>
        <taxon>Streptomycetaceae</taxon>
        <taxon>Streptomyces</taxon>
    </lineage>
</organism>
<evidence type="ECO:0000313" key="2">
    <source>
        <dbReference type="Proteomes" id="UP000324015"/>
    </source>
</evidence>